<dbReference type="AlphaFoldDB" id="A0A7D9KEJ9"/>
<protein>
    <submittedName>
        <fullName evidence="1">Uncharacterized protein</fullName>
    </submittedName>
</protein>
<dbReference type="EMBL" id="CACRXK020034973">
    <property type="protein sequence ID" value="CAB4044442.1"/>
    <property type="molecule type" value="Genomic_DNA"/>
</dbReference>
<organism evidence="1 2">
    <name type="scientific">Paramuricea clavata</name>
    <name type="common">Red gorgonian</name>
    <name type="synonym">Violescent sea-whip</name>
    <dbReference type="NCBI Taxonomy" id="317549"/>
    <lineage>
        <taxon>Eukaryota</taxon>
        <taxon>Metazoa</taxon>
        <taxon>Cnidaria</taxon>
        <taxon>Anthozoa</taxon>
        <taxon>Octocorallia</taxon>
        <taxon>Malacalcyonacea</taxon>
        <taxon>Plexauridae</taxon>
        <taxon>Paramuricea</taxon>
    </lineage>
</organism>
<dbReference type="Pfam" id="PF15299">
    <property type="entry name" value="ALS2CR8"/>
    <property type="match status" value="1"/>
</dbReference>
<dbReference type="GO" id="GO:0003700">
    <property type="term" value="F:DNA-binding transcription factor activity"/>
    <property type="evidence" value="ECO:0007669"/>
    <property type="project" value="InterPro"/>
</dbReference>
<accession>A0A7D9KEJ9</accession>
<reference evidence="1" key="1">
    <citation type="submission" date="2020-04" db="EMBL/GenBank/DDBJ databases">
        <authorList>
            <person name="Alioto T."/>
            <person name="Alioto T."/>
            <person name="Gomez Garrido J."/>
        </authorList>
    </citation>
    <scope>NUCLEOTIDE SEQUENCE</scope>
    <source>
        <strain evidence="1">A484AB</strain>
    </source>
</reference>
<dbReference type="Proteomes" id="UP001152795">
    <property type="component" value="Unassembled WGS sequence"/>
</dbReference>
<name>A0A7D9KEJ9_PARCT</name>
<dbReference type="InterPro" id="IPR029309">
    <property type="entry name" value="CaRF"/>
</dbReference>
<comment type="caution">
    <text evidence="1">The sequence shown here is derived from an EMBL/GenBank/DDBJ whole genome shotgun (WGS) entry which is preliminary data.</text>
</comment>
<dbReference type="PANTHER" id="PTHR47456">
    <property type="entry name" value="PHD-TYPE DOMAIN-CONTAINING PROTEIN"/>
    <property type="match status" value="1"/>
</dbReference>
<dbReference type="OrthoDB" id="5988469at2759"/>
<feature type="non-terminal residue" evidence="1">
    <location>
        <position position="1"/>
    </location>
</feature>
<evidence type="ECO:0000313" key="1">
    <source>
        <dbReference type="EMBL" id="CAB4044442.1"/>
    </source>
</evidence>
<gene>
    <name evidence="1" type="ORF">PACLA_8A073148</name>
</gene>
<sequence length="246" mass="29060">MAEKSLRDIEVSFINEHFDGVSFENDCCSVFFDGNDEELEAILRKFLAINSTSFVTVENHSKDKKKKRFTQAALVGENASEIRRSTRFYLKIPLSCAHQRHPVGAASTIGQYVDSHVVKKIYDLVEQNISNVTEVKRWLDHFVENELFRDVPKTQLPRKTNRRYYPSRQDLRNHIGRAISAFKYCDDDQESLARKIEEWKAKDPTSNFFYRMTDETTERNNDRKRRPGEKTFLFVHQESWQRRLLK</sequence>
<evidence type="ECO:0000313" key="2">
    <source>
        <dbReference type="Proteomes" id="UP001152795"/>
    </source>
</evidence>
<proteinExistence type="predicted"/>
<keyword evidence="2" id="KW-1185">Reference proteome</keyword>